<protein>
    <submittedName>
        <fullName evidence="2">Uncharacterized protein</fullName>
    </submittedName>
</protein>
<feature type="compositionally biased region" description="Acidic residues" evidence="1">
    <location>
        <begin position="112"/>
        <end position="130"/>
    </location>
</feature>
<evidence type="ECO:0000256" key="1">
    <source>
        <dbReference type="SAM" id="MobiDB-lite"/>
    </source>
</evidence>
<reference evidence="2 3" key="1">
    <citation type="submission" date="2019-07" db="EMBL/GenBank/DDBJ databases">
        <title>Complete Genome Sequence of Leptotrichia hofstadii Strain JCM16775.</title>
        <authorList>
            <person name="Watanabe S."/>
            <person name="Cui L."/>
        </authorList>
    </citation>
    <scope>NUCLEOTIDE SEQUENCE [LARGE SCALE GENOMIC DNA]</scope>
    <source>
        <strain evidence="2 3">JCM16775</strain>
    </source>
</reference>
<organism evidence="2 3">
    <name type="scientific">Leptotrichia hofstadii</name>
    <dbReference type="NCBI Taxonomy" id="157688"/>
    <lineage>
        <taxon>Bacteria</taxon>
        <taxon>Fusobacteriati</taxon>
        <taxon>Fusobacteriota</taxon>
        <taxon>Fusobacteriia</taxon>
        <taxon>Fusobacteriales</taxon>
        <taxon>Leptotrichiaceae</taxon>
        <taxon>Leptotrichia</taxon>
    </lineage>
</organism>
<name>A0A510JI89_9FUSO</name>
<sequence>MNILKKEINLKMNKRNLDEILDYERCKKRTEKSRYFTEIFFEKYPTKYEELLRGYDVLCFSIGVKIKTFKKENPKLDSLVGELEISNDAIEKHYNEFINYLEEIEERVENSESEISDLEEELEENEDEEERNGILEDIEYEKKNLEDLKRILLNYHKLQY</sequence>
<evidence type="ECO:0000313" key="3">
    <source>
        <dbReference type="Proteomes" id="UP000321892"/>
    </source>
</evidence>
<accession>A0A510JI89</accession>
<dbReference type="KEGG" id="lhf:JCM16775_1743"/>
<dbReference type="EMBL" id="AP019823">
    <property type="protein sequence ID" value="BBM39032.1"/>
    <property type="molecule type" value="Genomic_DNA"/>
</dbReference>
<gene>
    <name evidence="2" type="ORF">JCM16775_1743</name>
</gene>
<dbReference type="AlphaFoldDB" id="A0A510JI89"/>
<dbReference type="Proteomes" id="UP000321892">
    <property type="component" value="Chromosome"/>
</dbReference>
<keyword evidence="3" id="KW-1185">Reference proteome</keyword>
<feature type="region of interest" description="Disordered" evidence="1">
    <location>
        <begin position="112"/>
        <end position="134"/>
    </location>
</feature>
<proteinExistence type="predicted"/>
<evidence type="ECO:0000313" key="2">
    <source>
        <dbReference type="EMBL" id="BBM39032.1"/>
    </source>
</evidence>